<dbReference type="AlphaFoldDB" id="A0A6J6R801"/>
<organism evidence="1">
    <name type="scientific">freshwater metagenome</name>
    <dbReference type="NCBI Taxonomy" id="449393"/>
    <lineage>
        <taxon>unclassified sequences</taxon>
        <taxon>metagenomes</taxon>
        <taxon>ecological metagenomes</taxon>
    </lineage>
</organism>
<name>A0A6J6R801_9ZZZZ</name>
<proteinExistence type="predicted"/>
<protein>
    <submittedName>
        <fullName evidence="1">Unannotated protein</fullName>
    </submittedName>
</protein>
<reference evidence="1" key="1">
    <citation type="submission" date="2020-05" db="EMBL/GenBank/DDBJ databases">
        <authorList>
            <person name="Chiriac C."/>
            <person name="Salcher M."/>
            <person name="Ghai R."/>
            <person name="Kavagutti S V."/>
        </authorList>
    </citation>
    <scope>NUCLEOTIDE SEQUENCE</scope>
</reference>
<dbReference type="EMBL" id="CAEZYD010000023">
    <property type="protein sequence ID" value="CAB4718063.1"/>
    <property type="molecule type" value="Genomic_DNA"/>
</dbReference>
<evidence type="ECO:0000313" key="1">
    <source>
        <dbReference type="EMBL" id="CAB4718063.1"/>
    </source>
</evidence>
<accession>A0A6J6R801</accession>
<sequence length="41" mass="4703">MKRSKVTMDIQSIEFMPDKNGVKINDLTIKEILEPKELATP</sequence>
<gene>
    <name evidence="1" type="ORF">UFOPK2652_01227</name>
</gene>